<evidence type="ECO:0000313" key="3">
    <source>
        <dbReference type="Proteomes" id="UP000012073"/>
    </source>
</evidence>
<dbReference type="InterPro" id="IPR052338">
    <property type="entry name" value="Transposase_5"/>
</dbReference>
<dbReference type="GO" id="GO:0003676">
    <property type="term" value="F:nucleic acid binding"/>
    <property type="evidence" value="ECO:0007669"/>
    <property type="project" value="InterPro"/>
</dbReference>
<dbReference type="KEGG" id="ccp:CHC_T00006466001"/>
<dbReference type="AlphaFoldDB" id="R7QN45"/>
<evidence type="ECO:0000259" key="1">
    <source>
        <dbReference type="Pfam" id="PF13358"/>
    </source>
</evidence>
<organism evidence="2 3">
    <name type="scientific">Chondrus crispus</name>
    <name type="common">Carrageen Irish moss</name>
    <name type="synonym">Polymorpha crispa</name>
    <dbReference type="NCBI Taxonomy" id="2769"/>
    <lineage>
        <taxon>Eukaryota</taxon>
        <taxon>Rhodophyta</taxon>
        <taxon>Florideophyceae</taxon>
        <taxon>Rhodymeniophycidae</taxon>
        <taxon>Gigartinales</taxon>
        <taxon>Gigartinaceae</taxon>
        <taxon>Chondrus</taxon>
    </lineage>
</organism>
<dbReference type="PANTHER" id="PTHR23022">
    <property type="entry name" value="TRANSPOSABLE ELEMENT-RELATED"/>
    <property type="match status" value="1"/>
</dbReference>
<dbReference type="InterPro" id="IPR038717">
    <property type="entry name" value="Tc1-like_DDE_dom"/>
</dbReference>
<dbReference type="EMBL" id="HG002012">
    <property type="protein sequence ID" value="CDF39203.1"/>
    <property type="molecule type" value="Genomic_DNA"/>
</dbReference>
<dbReference type="GeneID" id="17326833"/>
<accession>R7QN45</accession>
<dbReference type="Gene3D" id="3.30.420.10">
    <property type="entry name" value="Ribonuclease H-like superfamily/Ribonuclease H"/>
    <property type="match status" value="1"/>
</dbReference>
<reference evidence="3" key="1">
    <citation type="journal article" date="2013" name="Proc. Natl. Acad. Sci. U.S.A.">
        <title>Genome structure and metabolic features in the red seaweed Chondrus crispus shed light on evolution of the Archaeplastida.</title>
        <authorList>
            <person name="Collen J."/>
            <person name="Porcel B."/>
            <person name="Carre W."/>
            <person name="Ball S.G."/>
            <person name="Chaparro C."/>
            <person name="Tonon T."/>
            <person name="Barbeyron T."/>
            <person name="Michel G."/>
            <person name="Noel B."/>
            <person name="Valentin K."/>
            <person name="Elias M."/>
            <person name="Artiguenave F."/>
            <person name="Arun A."/>
            <person name="Aury J.M."/>
            <person name="Barbosa-Neto J.F."/>
            <person name="Bothwell J.H."/>
            <person name="Bouget F.Y."/>
            <person name="Brillet L."/>
            <person name="Cabello-Hurtado F."/>
            <person name="Capella-Gutierrez S."/>
            <person name="Charrier B."/>
            <person name="Cladiere L."/>
            <person name="Cock J.M."/>
            <person name="Coelho S.M."/>
            <person name="Colleoni C."/>
            <person name="Czjzek M."/>
            <person name="Da Silva C."/>
            <person name="Delage L."/>
            <person name="Denoeud F."/>
            <person name="Deschamps P."/>
            <person name="Dittami S.M."/>
            <person name="Gabaldon T."/>
            <person name="Gachon C.M."/>
            <person name="Groisillier A."/>
            <person name="Herve C."/>
            <person name="Jabbari K."/>
            <person name="Katinka M."/>
            <person name="Kloareg B."/>
            <person name="Kowalczyk N."/>
            <person name="Labadie K."/>
            <person name="Leblanc C."/>
            <person name="Lopez P.J."/>
            <person name="McLachlan D.H."/>
            <person name="Meslet-Cladiere L."/>
            <person name="Moustafa A."/>
            <person name="Nehr Z."/>
            <person name="Nyvall Collen P."/>
            <person name="Panaud O."/>
            <person name="Partensky F."/>
            <person name="Poulain J."/>
            <person name="Rensing S.A."/>
            <person name="Rousvoal S."/>
            <person name="Samson G."/>
            <person name="Symeonidi A."/>
            <person name="Weissenbach J."/>
            <person name="Zambounis A."/>
            <person name="Wincker P."/>
            <person name="Boyen C."/>
        </authorList>
    </citation>
    <scope>NUCLEOTIDE SEQUENCE [LARGE SCALE GENOMIC DNA]</scope>
    <source>
        <strain evidence="3">cv. Stackhouse</strain>
    </source>
</reference>
<dbReference type="RefSeq" id="XP_005719114.1">
    <property type="nucleotide sequence ID" value="XM_005719057.1"/>
</dbReference>
<dbReference type="OrthoDB" id="3263820at2759"/>
<dbReference type="PhylomeDB" id="R7QN45"/>
<feature type="domain" description="Tc1-like transposase DDE" evidence="1">
    <location>
        <begin position="27"/>
        <end position="175"/>
    </location>
</feature>
<dbReference type="PANTHER" id="PTHR23022:SF129">
    <property type="entry name" value="TRANSPOSABLE ELEMENT TC3 TRANSPOSASE"/>
    <property type="match status" value="1"/>
</dbReference>
<sequence length="215" mass="25297">MRERHEKQPLTWSMEKMTWTRSQWEWIVWFDEKKFNLDGRDGLAYKWHDLRRKKQWFSKRHSGGGIVMVWGCFAAQRTSSLVILSGTQNGIKYVDRLREHFLPFAHDHPLNWTFMPDGAPCHRSSVAKAWLRDNFINVLDWPAYSPDLNPIENLWGILVRKVYANQRQFGDSNSLVDCIVAAWNNLSTETLENLVNSTQNRCIDVVQARGKKIDY</sequence>
<name>R7QN45_CHOCR</name>
<protein>
    <recommendedName>
        <fullName evidence="1">Tc1-like transposase DDE domain-containing protein</fullName>
    </recommendedName>
</protein>
<dbReference type="InterPro" id="IPR036397">
    <property type="entry name" value="RNaseH_sf"/>
</dbReference>
<keyword evidence="3" id="KW-1185">Reference proteome</keyword>
<evidence type="ECO:0000313" key="2">
    <source>
        <dbReference type="EMBL" id="CDF39203.1"/>
    </source>
</evidence>
<dbReference type="Gramene" id="CDF39203">
    <property type="protein sequence ID" value="CDF39203"/>
    <property type="gene ID" value="CHC_T00006466001"/>
</dbReference>
<gene>
    <name evidence="2" type="ORF">CHC_T00006466001</name>
</gene>
<proteinExistence type="predicted"/>
<dbReference type="Proteomes" id="UP000012073">
    <property type="component" value="Unassembled WGS sequence"/>
</dbReference>
<dbReference type="Pfam" id="PF13358">
    <property type="entry name" value="DDE_3"/>
    <property type="match status" value="1"/>
</dbReference>